<reference key="2">
    <citation type="submission" date="2011-05" db="EMBL/GenBank/DDBJ databases">
        <title>The Genome of Mycoplasma haemofelis Strain Ohio2, a pathogenic hemoplasma of the cat.</title>
        <authorList>
            <person name="Santos A.P."/>
            <person name="Guimaraes A.M.S."/>
            <person name="SanMiguel P.J."/>
            <person name="Martin S.W."/>
            <person name="Messick J.B."/>
        </authorList>
    </citation>
    <scope>NUCLEOTIDE SEQUENCE</scope>
    <source>
        <strain>Ohio2</strain>
    </source>
</reference>
<proteinExistence type="predicted"/>
<sequence length="216" mass="23612">MSLPIAKTAAGLGAVSGVSGLGYLAAKNFSSGEDNRPTISKLFSEQGRTLLTKGNDTDQWNSRWSEYSKENKDIWNLKDSDTGTAPNSFIEKCISNSQSKVSGIEDKLYLEVVKYCSKDLTMEALVGENSGIELLNTADNQDTTGWAAAWKNYLRDNGTNGNPWNVTGWESAKGESSTPPSDFRTKCGNKKSEKAYGSKDSKFKNFVDWCTKAKAT</sequence>
<dbReference type="Proteomes" id="UP000007952">
    <property type="component" value="Chromosome"/>
</dbReference>
<dbReference type="EMBL" id="CP002808">
    <property type="protein sequence ID" value="AEG73481.1"/>
    <property type="molecule type" value="Genomic_DNA"/>
</dbReference>
<dbReference type="BioCyc" id="MHAE859194:G1GR7-1236-MONOMER"/>
<accession>F6FFR3</accession>
<evidence type="ECO:0000313" key="2">
    <source>
        <dbReference type="EMBL" id="AEG73481.1"/>
    </source>
</evidence>
<dbReference type="KEGG" id="mhf:MHF_1245"/>
<protein>
    <submittedName>
        <fullName evidence="2">Uncharacterized protein</fullName>
    </submittedName>
</protein>
<dbReference type="HOGENOM" id="CLU_098620_0_0_14"/>
<name>F6FFR3_MYCHI</name>
<reference evidence="2 3" key="1">
    <citation type="journal article" date="2011" name="J. Bacteriol.">
        <title>Complete genome sequences of two hemotropic Mycoplasmas, Mycoplasma haemofelis strain Ohio2 and Mycoplasma suis strain Illinois.</title>
        <authorList>
            <person name="Messick J.B."/>
            <person name="Santos A.P."/>
            <person name="Guimaraes A.M."/>
        </authorList>
    </citation>
    <scope>NUCLEOTIDE SEQUENCE [LARGE SCALE GENOMIC DNA]</scope>
    <source>
        <strain evidence="2 3">Ohio2</strain>
    </source>
</reference>
<evidence type="ECO:0000256" key="1">
    <source>
        <dbReference type="SAM" id="MobiDB-lite"/>
    </source>
</evidence>
<dbReference type="STRING" id="859194.MHF_1245"/>
<gene>
    <name evidence="2" type="ordered locus">MHF_1245</name>
</gene>
<dbReference type="AlphaFoldDB" id="F6FFR3"/>
<organism evidence="2 3">
    <name type="scientific">Mycoplasma haemofelis (strain Ohio2)</name>
    <dbReference type="NCBI Taxonomy" id="859194"/>
    <lineage>
        <taxon>Bacteria</taxon>
        <taxon>Bacillati</taxon>
        <taxon>Mycoplasmatota</taxon>
        <taxon>Mollicutes</taxon>
        <taxon>Mycoplasmataceae</taxon>
        <taxon>Mycoplasma</taxon>
    </lineage>
</organism>
<evidence type="ECO:0000313" key="3">
    <source>
        <dbReference type="Proteomes" id="UP000007952"/>
    </source>
</evidence>
<feature type="region of interest" description="Disordered" evidence="1">
    <location>
        <begin position="170"/>
        <end position="196"/>
    </location>
</feature>